<reference evidence="3 4" key="1">
    <citation type="submission" date="2018-03" db="EMBL/GenBank/DDBJ databases">
        <title>Bioinformatic expansion and discovery of thiopeptide antibiotics.</title>
        <authorList>
            <person name="Schwalen C.J."/>
            <person name="Hudson G.A."/>
            <person name="Mitchell D.A."/>
        </authorList>
    </citation>
    <scope>NUCLEOTIDE SEQUENCE [LARGE SCALE GENOMIC DNA]</scope>
    <source>
        <strain evidence="3 4">NRRL 8041</strain>
    </source>
</reference>
<dbReference type="SUPFAM" id="SSF51735">
    <property type="entry name" value="NAD(P)-binding Rossmann-fold domains"/>
    <property type="match status" value="1"/>
</dbReference>
<dbReference type="Pfam" id="PF00106">
    <property type="entry name" value="adh_short"/>
    <property type="match status" value="1"/>
</dbReference>
<organism evidence="3 4">
    <name type="scientific">Micromonospora arborensis</name>
    <dbReference type="NCBI Taxonomy" id="2116518"/>
    <lineage>
        <taxon>Bacteria</taxon>
        <taxon>Bacillati</taxon>
        <taxon>Actinomycetota</taxon>
        <taxon>Actinomycetes</taxon>
        <taxon>Micromonosporales</taxon>
        <taxon>Micromonosporaceae</taxon>
        <taxon>Micromonospora</taxon>
    </lineage>
</organism>
<evidence type="ECO:0000256" key="2">
    <source>
        <dbReference type="ARBA" id="ARBA00023002"/>
    </source>
</evidence>
<comment type="similarity">
    <text evidence="1">Belongs to the short-chain dehydrogenases/reductases (SDR) family.</text>
</comment>
<dbReference type="PANTHER" id="PTHR43669">
    <property type="entry name" value="5-KETO-D-GLUCONATE 5-REDUCTASE"/>
    <property type="match status" value="1"/>
</dbReference>
<dbReference type="RefSeq" id="WP_146247493.1">
    <property type="nucleotide sequence ID" value="NZ_PYBV01000103.1"/>
</dbReference>
<keyword evidence="4" id="KW-1185">Reference proteome</keyword>
<name>A0A318NDL0_9ACTN</name>
<dbReference type="GO" id="GO:0016491">
    <property type="term" value="F:oxidoreductase activity"/>
    <property type="evidence" value="ECO:0007669"/>
    <property type="project" value="UniProtKB-KW"/>
</dbReference>
<evidence type="ECO:0000313" key="4">
    <source>
        <dbReference type="Proteomes" id="UP000248333"/>
    </source>
</evidence>
<dbReference type="InterPro" id="IPR002347">
    <property type="entry name" value="SDR_fam"/>
</dbReference>
<dbReference type="EMBL" id="PYBV01000103">
    <property type="protein sequence ID" value="PYC62222.1"/>
    <property type="molecule type" value="Genomic_DNA"/>
</dbReference>
<proteinExistence type="inferred from homology"/>
<gene>
    <name evidence="3" type="ORF">C7C45_33015</name>
</gene>
<dbReference type="InterPro" id="IPR036291">
    <property type="entry name" value="NAD(P)-bd_dom_sf"/>
</dbReference>
<comment type="caution">
    <text evidence="3">The sequence shown here is derived from an EMBL/GenBank/DDBJ whole genome shotgun (WGS) entry which is preliminary data.</text>
</comment>
<dbReference type="AlphaFoldDB" id="A0A318NDL0"/>
<dbReference type="Gene3D" id="3.40.50.720">
    <property type="entry name" value="NAD(P)-binding Rossmann-like Domain"/>
    <property type="match status" value="1"/>
</dbReference>
<feature type="non-terminal residue" evidence="3">
    <location>
        <position position="60"/>
    </location>
</feature>
<keyword evidence="2" id="KW-0560">Oxidoreductase</keyword>
<evidence type="ECO:0000256" key="1">
    <source>
        <dbReference type="ARBA" id="ARBA00006484"/>
    </source>
</evidence>
<accession>A0A318NDL0</accession>
<sequence length="60" mass="5807">MTAEPVAVPHVVQVDLAGRTALVTGGGSGIGRACALRLGAAGAKVLVVDRNLDAAKAVAA</sequence>
<evidence type="ECO:0000313" key="3">
    <source>
        <dbReference type="EMBL" id="PYC62222.1"/>
    </source>
</evidence>
<dbReference type="Proteomes" id="UP000248333">
    <property type="component" value="Unassembled WGS sequence"/>
</dbReference>
<dbReference type="PANTHER" id="PTHR43669:SF3">
    <property type="entry name" value="ALCOHOL DEHYDROGENASE, PUTATIVE (AFU_ORTHOLOGUE AFUA_3G03445)-RELATED"/>
    <property type="match status" value="1"/>
</dbReference>
<protein>
    <submittedName>
        <fullName evidence="3">3-hydroxybutyrate dehydrogenase</fullName>
    </submittedName>
</protein>